<organism evidence="1 2">
    <name type="scientific">Xylaria multiplex</name>
    <dbReference type="NCBI Taxonomy" id="323545"/>
    <lineage>
        <taxon>Eukaryota</taxon>
        <taxon>Fungi</taxon>
        <taxon>Dikarya</taxon>
        <taxon>Ascomycota</taxon>
        <taxon>Pezizomycotina</taxon>
        <taxon>Sordariomycetes</taxon>
        <taxon>Xylariomycetidae</taxon>
        <taxon>Xylariales</taxon>
        <taxon>Xylariaceae</taxon>
        <taxon>Xylaria</taxon>
    </lineage>
</organism>
<gene>
    <name evidence="1" type="ORF">GQX73_g6099</name>
</gene>
<dbReference type="InParanoid" id="A0A7C8IRT9"/>
<evidence type="ECO:0000313" key="2">
    <source>
        <dbReference type="Proteomes" id="UP000481858"/>
    </source>
</evidence>
<accession>A0A7C8IRT9</accession>
<proteinExistence type="predicted"/>
<protein>
    <submittedName>
        <fullName evidence="1">Uncharacterized protein</fullName>
    </submittedName>
</protein>
<dbReference type="OrthoDB" id="5419928at2759"/>
<reference evidence="1 2" key="1">
    <citation type="submission" date="2019-12" db="EMBL/GenBank/DDBJ databases">
        <title>Draft genome sequence of the ascomycete Xylaria multiplex DSM 110363.</title>
        <authorList>
            <person name="Buettner E."/>
            <person name="Kellner H."/>
        </authorList>
    </citation>
    <scope>NUCLEOTIDE SEQUENCE [LARGE SCALE GENOMIC DNA]</scope>
    <source>
        <strain evidence="1 2">DSM 110363</strain>
    </source>
</reference>
<dbReference type="EMBL" id="WUBL01000067">
    <property type="protein sequence ID" value="KAF2967485.1"/>
    <property type="molecule type" value="Genomic_DNA"/>
</dbReference>
<name>A0A7C8IRT9_9PEZI</name>
<keyword evidence="2" id="KW-1185">Reference proteome</keyword>
<dbReference type="AlphaFoldDB" id="A0A7C8IRT9"/>
<sequence length="289" mass="32861">MYLRTAVMCDASRYASSISSPGRGPRKLQACEIVAFSNAELDRYLQERRVQCGITTVKVEDPKNLPESFIQRLRDRANKPLAESALSRAVDLNAVNSRLLKFSAKSGSPFQPNPLSPSKADYVARTTAVATPEEEHDRKEALYFYNQLVFDGGRPAYSIDILEDVSVAALLALYDFVRPFRFHDDPEQQDKSSTWIEYLGFTCSTHYYNTNDVRVSNLHFCVIENKIRLNLAFRSTNTGIAEAQSKLDTAKESLAFQERLDRHISKFSSEIHQYRLAQWKLETSDARLS</sequence>
<evidence type="ECO:0000313" key="1">
    <source>
        <dbReference type="EMBL" id="KAF2967485.1"/>
    </source>
</evidence>
<comment type="caution">
    <text evidence="1">The sequence shown here is derived from an EMBL/GenBank/DDBJ whole genome shotgun (WGS) entry which is preliminary data.</text>
</comment>
<dbReference type="Proteomes" id="UP000481858">
    <property type="component" value="Unassembled WGS sequence"/>
</dbReference>